<keyword evidence="2" id="KW-1185">Reference proteome</keyword>
<comment type="caution">
    <text evidence="1">The sequence shown here is derived from an EMBL/GenBank/DDBJ whole genome shotgun (WGS) entry which is preliminary data.</text>
</comment>
<proteinExistence type="predicted"/>
<sequence>MNSNLRAFQLLYSHVRRKRGAIEVTYPSVKGNRFVGYYSWHPFSWNNLLVCESIYYG</sequence>
<evidence type="ECO:0000313" key="2">
    <source>
        <dbReference type="Proteomes" id="UP000820818"/>
    </source>
</evidence>
<protein>
    <submittedName>
        <fullName evidence="1">Uncharacterized protein</fullName>
    </submittedName>
</protein>
<name>A0AAD5PUV7_9CRUS</name>
<accession>A0AAD5PUV7</accession>
<reference evidence="1 2" key="1">
    <citation type="submission" date="2022-05" db="EMBL/GenBank/DDBJ databases">
        <title>A multi-omics perspective on studying reproductive biology in Daphnia sinensis.</title>
        <authorList>
            <person name="Jia J."/>
        </authorList>
    </citation>
    <scope>NUCLEOTIDE SEQUENCE [LARGE SCALE GENOMIC DNA]</scope>
    <source>
        <strain evidence="1 2">WSL</strain>
    </source>
</reference>
<dbReference type="Proteomes" id="UP000820818">
    <property type="component" value="Linkage Group LG7"/>
</dbReference>
<organism evidence="1 2">
    <name type="scientific">Daphnia sinensis</name>
    <dbReference type="NCBI Taxonomy" id="1820382"/>
    <lineage>
        <taxon>Eukaryota</taxon>
        <taxon>Metazoa</taxon>
        <taxon>Ecdysozoa</taxon>
        <taxon>Arthropoda</taxon>
        <taxon>Crustacea</taxon>
        <taxon>Branchiopoda</taxon>
        <taxon>Diplostraca</taxon>
        <taxon>Cladocera</taxon>
        <taxon>Anomopoda</taxon>
        <taxon>Daphniidae</taxon>
        <taxon>Daphnia</taxon>
        <taxon>Daphnia similis group</taxon>
    </lineage>
</organism>
<gene>
    <name evidence="1" type="ORF">GHT06_018586</name>
</gene>
<dbReference type="AlphaFoldDB" id="A0AAD5PUV7"/>
<dbReference type="EMBL" id="WJBH02000007">
    <property type="protein sequence ID" value="KAI9556020.1"/>
    <property type="molecule type" value="Genomic_DNA"/>
</dbReference>
<evidence type="ECO:0000313" key="1">
    <source>
        <dbReference type="EMBL" id="KAI9556020.1"/>
    </source>
</evidence>